<gene>
    <name evidence="2" type="ORF">E6K81_13290</name>
</gene>
<reference evidence="2 3" key="1">
    <citation type="journal article" date="2019" name="Nat. Microbiol.">
        <title>Mediterranean grassland soil C-N compound turnover is dependent on rainfall and depth, and is mediated by genomically divergent microorganisms.</title>
        <authorList>
            <person name="Diamond S."/>
            <person name="Andeer P.F."/>
            <person name="Li Z."/>
            <person name="Crits-Christoph A."/>
            <person name="Burstein D."/>
            <person name="Anantharaman K."/>
            <person name="Lane K.R."/>
            <person name="Thomas B.C."/>
            <person name="Pan C."/>
            <person name="Northen T.R."/>
            <person name="Banfield J.F."/>
        </authorList>
    </citation>
    <scope>NUCLEOTIDE SEQUENCE [LARGE SCALE GENOMIC DNA]</scope>
    <source>
        <strain evidence="2">WS_11</strain>
    </source>
</reference>
<comment type="caution">
    <text evidence="2">The sequence shown here is derived from an EMBL/GenBank/DDBJ whole genome shotgun (WGS) entry which is preliminary data.</text>
</comment>
<evidence type="ECO:0000256" key="1">
    <source>
        <dbReference type="SAM" id="Phobius"/>
    </source>
</evidence>
<keyword evidence="1" id="KW-1133">Transmembrane helix</keyword>
<protein>
    <recommendedName>
        <fullName evidence="4">DUF3185 domain-containing protein</fullName>
    </recommendedName>
</protein>
<evidence type="ECO:0008006" key="4">
    <source>
        <dbReference type="Google" id="ProtNLM"/>
    </source>
</evidence>
<keyword evidence="1" id="KW-0812">Transmembrane</keyword>
<sequence length="72" mass="7458">MKILGAALVVLGLAGLIFGGIPYKKTETIAEIGGLKMQATENRQMSLPPLVSGFAILVGAALWFGAKSRPSS</sequence>
<name>A0A538U2P3_UNCEI</name>
<organism evidence="2 3">
    <name type="scientific">Eiseniibacteriota bacterium</name>
    <dbReference type="NCBI Taxonomy" id="2212470"/>
    <lineage>
        <taxon>Bacteria</taxon>
        <taxon>Candidatus Eiseniibacteriota</taxon>
    </lineage>
</organism>
<keyword evidence="1" id="KW-0472">Membrane</keyword>
<proteinExistence type="predicted"/>
<dbReference type="Proteomes" id="UP000319771">
    <property type="component" value="Unassembled WGS sequence"/>
</dbReference>
<accession>A0A538U2P3</accession>
<evidence type="ECO:0000313" key="2">
    <source>
        <dbReference type="EMBL" id="TMQ70152.1"/>
    </source>
</evidence>
<feature type="transmembrane region" description="Helical" evidence="1">
    <location>
        <begin position="47"/>
        <end position="66"/>
    </location>
</feature>
<evidence type="ECO:0000313" key="3">
    <source>
        <dbReference type="Proteomes" id="UP000319771"/>
    </source>
</evidence>
<dbReference type="AlphaFoldDB" id="A0A538U2P3"/>
<dbReference type="EMBL" id="VBPB01000246">
    <property type="protein sequence ID" value="TMQ70152.1"/>
    <property type="molecule type" value="Genomic_DNA"/>
</dbReference>